<reference evidence="7" key="2">
    <citation type="submission" date="2021-05" db="EMBL/GenBank/DDBJ databases">
        <title>Protein family content uncovers lineage relationships and bacterial pathway maintenance mechanisms in DPANN archaea.</title>
        <authorList>
            <person name="Castelle C.J."/>
            <person name="Meheust R."/>
            <person name="Jaffe A.L."/>
            <person name="Seitz K."/>
            <person name="Gong X."/>
            <person name="Baker B.J."/>
            <person name="Banfield J.F."/>
        </authorList>
    </citation>
    <scope>NUCLEOTIDE SEQUENCE</scope>
    <source>
        <strain evidence="7">RIFCSPLOWO2_01_FULL_58_19</strain>
    </source>
</reference>
<dbReference type="Gene3D" id="3.90.470.10">
    <property type="entry name" value="Ribosomal protein L22/L17"/>
    <property type="match status" value="1"/>
</dbReference>
<evidence type="ECO:0000256" key="6">
    <source>
        <dbReference type="RuleBase" id="RU004007"/>
    </source>
</evidence>
<evidence type="ECO:0000256" key="1">
    <source>
        <dbReference type="ARBA" id="ARBA00009451"/>
    </source>
</evidence>
<comment type="caution">
    <text evidence="7">The sequence shown here is derived from an EMBL/GenBank/DDBJ whole genome shotgun (WGS) entry which is preliminary data.</text>
</comment>
<dbReference type="EMBL" id="JAGVWE010000004">
    <property type="protein sequence ID" value="MBS3063143.1"/>
    <property type="molecule type" value="Genomic_DNA"/>
</dbReference>
<dbReference type="SUPFAM" id="SSF54843">
    <property type="entry name" value="Ribosomal protein L22"/>
    <property type="match status" value="1"/>
</dbReference>
<dbReference type="NCBIfam" id="TIGR01038">
    <property type="entry name" value="uL22_arch_euk"/>
    <property type="match status" value="1"/>
</dbReference>
<sequence length="157" mass="17647">MVKENYQVDLGENQAKIAKAVHANANASVKFATEIAREVKGQRLDSSIQWLNRVLAHEDFIPLRVYHKKVPHRKGRAKSFGKAGRYADKTVKVFLKLLHAVKANADVKGLDSENLVIWHSFASIGFRRVSHQAKGKISGKMRQAKSAHIEVVVREAR</sequence>
<dbReference type="PANTHER" id="PTHR11593:SF10">
    <property type="entry name" value="60S RIBOSOMAL PROTEIN L17"/>
    <property type="match status" value="1"/>
</dbReference>
<organism evidence="7 8">
    <name type="scientific">Candidatus Iainarchaeum sp</name>
    <dbReference type="NCBI Taxonomy" id="3101447"/>
    <lineage>
        <taxon>Archaea</taxon>
        <taxon>Candidatus Iainarchaeota</taxon>
        <taxon>Candidatus Iainarchaeia</taxon>
        <taxon>Candidatus Iainarchaeales</taxon>
        <taxon>Candidatus Iainarchaeaceae</taxon>
        <taxon>Candidatus Iainarchaeum</taxon>
    </lineage>
</organism>
<dbReference type="PANTHER" id="PTHR11593">
    <property type="entry name" value="60S RIBOSOMAL PROTEIN L17"/>
    <property type="match status" value="1"/>
</dbReference>
<dbReference type="Proteomes" id="UP000678237">
    <property type="component" value="Unassembled WGS sequence"/>
</dbReference>
<evidence type="ECO:0000256" key="5">
    <source>
        <dbReference type="RuleBase" id="RU004005"/>
    </source>
</evidence>
<name>A0A8T4L7A5_9ARCH</name>
<dbReference type="InterPro" id="IPR036394">
    <property type="entry name" value="Ribosomal_uL22_sf"/>
</dbReference>
<comment type="function">
    <text evidence="6">This protein binds specifically to 23S rRNA. It makes multiple contacts with different domains of the 23S rRNA in the assembled 50S subunit and ribosome.</text>
</comment>
<dbReference type="InterPro" id="IPR005721">
    <property type="entry name" value="Ribosomal_uL22_euk/arc"/>
</dbReference>
<evidence type="ECO:0000313" key="8">
    <source>
        <dbReference type="Proteomes" id="UP000678237"/>
    </source>
</evidence>
<dbReference type="GO" id="GO:0019843">
    <property type="term" value="F:rRNA binding"/>
    <property type="evidence" value="ECO:0007669"/>
    <property type="project" value="UniProtKB-KW"/>
</dbReference>
<dbReference type="GO" id="GO:0002181">
    <property type="term" value="P:cytoplasmic translation"/>
    <property type="evidence" value="ECO:0007669"/>
    <property type="project" value="TreeGrafter"/>
</dbReference>
<evidence type="ECO:0000313" key="7">
    <source>
        <dbReference type="EMBL" id="MBS3063143.1"/>
    </source>
</evidence>
<evidence type="ECO:0000256" key="2">
    <source>
        <dbReference type="ARBA" id="ARBA00022980"/>
    </source>
</evidence>
<keyword evidence="6" id="KW-0694">RNA-binding</keyword>
<keyword evidence="6" id="KW-0699">rRNA-binding</keyword>
<proteinExistence type="inferred from homology"/>
<keyword evidence="3 5" id="KW-0687">Ribonucleoprotein</keyword>
<keyword evidence="2 5" id="KW-0689">Ribosomal protein</keyword>
<comment type="subunit">
    <text evidence="6">Part of the 50S ribosomal subunit.</text>
</comment>
<reference evidence="7" key="1">
    <citation type="submission" date="2021-03" db="EMBL/GenBank/DDBJ databases">
        <authorList>
            <person name="Jaffe A."/>
        </authorList>
    </citation>
    <scope>NUCLEOTIDE SEQUENCE</scope>
    <source>
        <strain evidence="7">RIFCSPLOWO2_01_FULL_58_19</strain>
    </source>
</reference>
<protein>
    <recommendedName>
        <fullName evidence="4 6">50S ribosomal protein L22</fullName>
    </recommendedName>
</protein>
<dbReference type="InterPro" id="IPR001063">
    <property type="entry name" value="Ribosomal_uL22"/>
</dbReference>
<dbReference type="GO" id="GO:0003735">
    <property type="term" value="F:structural constituent of ribosome"/>
    <property type="evidence" value="ECO:0007669"/>
    <property type="project" value="UniProtKB-UniRule"/>
</dbReference>
<dbReference type="Pfam" id="PF00237">
    <property type="entry name" value="Ribosomal_L22"/>
    <property type="match status" value="1"/>
</dbReference>
<dbReference type="GO" id="GO:0022625">
    <property type="term" value="C:cytosolic large ribosomal subunit"/>
    <property type="evidence" value="ECO:0007669"/>
    <property type="project" value="UniProtKB-UniRule"/>
</dbReference>
<dbReference type="AlphaFoldDB" id="A0A8T4L7A5"/>
<comment type="similarity">
    <text evidence="1 5">Belongs to the universal ribosomal protein uL22 family.</text>
</comment>
<evidence type="ECO:0000256" key="3">
    <source>
        <dbReference type="ARBA" id="ARBA00023274"/>
    </source>
</evidence>
<accession>A0A8T4L7A5</accession>
<gene>
    <name evidence="7" type="primary">rplV</name>
    <name evidence="7" type="ORF">J4203_04675</name>
</gene>
<evidence type="ECO:0000256" key="4">
    <source>
        <dbReference type="NCBIfam" id="TIGR01038"/>
    </source>
</evidence>